<dbReference type="PANTHER" id="PTHR10048:SF14">
    <property type="entry name" value="LD28067P"/>
    <property type="match status" value="1"/>
</dbReference>
<evidence type="ECO:0000313" key="5">
    <source>
        <dbReference type="RefSeq" id="XP_025834319.1"/>
    </source>
</evidence>
<dbReference type="GO" id="GO:0043491">
    <property type="term" value="P:phosphatidylinositol 3-kinase/protein kinase B signal transduction"/>
    <property type="evidence" value="ECO:0007669"/>
    <property type="project" value="TreeGrafter"/>
</dbReference>
<reference evidence="5" key="1">
    <citation type="submission" date="2025-08" db="UniProtKB">
        <authorList>
            <consortium name="RefSeq"/>
        </authorList>
    </citation>
    <scope>IDENTIFICATION</scope>
    <source>
        <tissue evidence="5">Entire body</tissue>
    </source>
</reference>
<proteinExistence type="inferred from homology"/>
<keyword evidence="4" id="KW-1185">Reference proteome</keyword>
<dbReference type="SMART" id="SM00145">
    <property type="entry name" value="PI3Ka"/>
    <property type="match status" value="1"/>
</dbReference>
<dbReference type="GO" id="GO:0016303">
    <property type="term" value="F:1-phosphatidylinositol-3-kinase activity"/>
    <property type="evidence" value="ECO:0007669"/>
    <property type="project" value="TreeGrafter"/>
</dbReference>
<name>A0A7F5REA9_AGRPL</name>
<dbReference type="PANTHER" id="PTHR10048">
    <property type="entry name" value="PHOSPHATIDYLINOSITOL KINASE"/>
    <property type="match status" value="1"/>
</dbReference>
<dbReference type="OrthoDB" id="67688at2759"/>
<protein>
    <submittedName>
        <fullName evidence="5">Phosphatidylinositol 4-phosphate 3-kinase C2 domain-containing subunit beta-like</fullName>
    </submittedName>
</protein>
<dbReference type="GeneID" id="112905680"/>
<evidence type="ECO:0000313" key="4">
    <source>
        <dbReference type="Proteomes" id="UP000192223"/>
    </source>
</evidence>
<comment type="similarity">
    <text evidence="1">Belongs to the PI3/PI4-kinase family.</text>
</comment>
<dbReference type="KEGG" id="apln:112905680"/>
<dbReference type="InterPro" id="IPR015433">
    <property type="entry name" value="PI3/4_kinase"/>
</dbReference>
<dbReference type="InterPro" id="IPR035892">
    <property type="entry name" value="C2_domain_sf"/>
</dbReference>
<dbReference type="SUPFAM" id="SSF49562">
    <property type="entry name" value="C2 domain (Calcium/lipid-binding domain, CaLB)"/>
    <property type="match status" value="1"/>
</dbReference>
<dbReference type="InParanoid" id="A0A7F5REA9"/>
<gene>
    <name evidence="5" type="primary">LOC112905680</name>
</gene>
<sequence>MDWKYDNYLIAAQVYHGTRPVGHPLLTQPSEISQSLYSRILFNCWLDLEDVLINTLAREARLVLVIYGRKLQNDEDKDSSSAPQYKQEELGWASVQLFDYKGIMTQGGMLLSIWPKECNYIYGPAPTPGSHPFSDHAVLAVEIAAPKVAFPPTNSFITSKEFITKGNFNSLDSQTQEQLLEISAQDMLCRLPPDIREVLWEKRHYLYKIPEALPKVLLAAHSWAPACLKDLYGMLYSWKQLSPVQAIQLLLPTFPDIEVRKLAVRWLHGIRTDELVDFLPQLVVALRHETYENNALAHFLLDRSLRSPRIAHHLFWLLSHTLPGSTPQNGNLTIEPDGIGDARYFRRMLLMLRSLFAICGEALRSCFFSQQILVKVGYSY</sequence>
<accession>A0A7F5REA9</accession>
<dbReference type="SUPFAM" id="SSF48371">
    <property type="entry name" value="ARM repeat"/>
    <property type="match status" value="1"/>
</dbReference>
<dbReference type="FunFam" id="1.25.40.70:FF:000014">
    <property type="entry name" value="Phosphatidylinositol-4-phosphate 3-kinase C2 domain-containing subunit beta"/>
    <property type="match status" value="1"/>
</dbReference>
<feature type="domain" description="C2 PI3K-type" evidence="3">
    <location>
        <begin position="1"/>
        <end position="151"/>
    </location>
</feature>
<dbReference type="Pfam" id="PF00613">
    <property type="entry name" value="PI3Ka"/>
    <property type="match status" value="1"/>
</dbReference>
<evidence type="ECO:0000259" key="2">
    <source>
        <dbReference type="PROSITE" id="PS51545"/>
    </source>
</evidence>
<dbReference type="InterPro" id="IPR002420">
    <property type="entry name" value="PI3K-type_C2_dom"/>
</dbReference>
<dbReference type="GO" id="GO:0016477">
    <property type="term" value="P:cell migration"/>
    <property type="evidence" value="ECO:0007669"/>
    <property type="project" value="TreeGrafter"/>
</dbReference>
<dbReference type="GO" id="GO:0048015">
    <property type="term" value="P:phosphatidylinositol-mediated signaling"/>
    <property type="evidence" value="ECO:0007669"/>
    <property type="project" value="TreeGrafter"/>
</dbReference>
<dbReference type="Gene3D" id="1.25.40.70">
    <property type="entry name" value="Phosphatidylinositol 3-kinase, accessory domain (PIK)"/>
    <property type="match status" value="1"/>
</dbReference>
<dbReference type="PROSITE" id="PS51547">
    <property type="entry name" value="C2_PI3K"/>
    <property type="match status" value="1"/>
</dbReference>
<dbReference type="RefSeq" id="XP_025834319.1">
    <property type="nucleotide sequence ID" value="XM_025978534.1"/>
</dbReference>
<dbReference type="Pfam" id="PF00792">
    <property type="entry name" value="PI3K_C2"/>
    <property type="match status" value="1"/>
</dbReference>
<dbReference type="Proteomes" id="UP000192223">
    <property type="component" value="Unplaced"/>
</dbReference>
<dbReference type="PROSITE" id="PS51545">
    <property type="entry name" value="PIK_HELICAL"/>
    <property type="match status" value="1"/>
</dbReference>
<dbReference type="GO" id="GO:0005942">
    <property type="term" value="C:phosphatidylinositol 3-kinase complex"/>
    <property type="evidence" value="ECO:0007669"/>
    <property type="project" value="TreeGrafter"/>
</dbReference>
<dbReference type="InterPro" id="IPR042236">
    <property type="entry name" value="PI3K_accessory_sf"/>
</dbReference>
<feature type="domain" description="PIK helical" evidence="2">
    <location>
        <begin position="165"/>
        <end position="347"/>
    </location>
</feature>
<evidence type="ECO:0000256" key="1">
    <source>
        <dbReference type="PROSITE-ProRule" id="PRU00880"/>
    </source>
</evidence>
<dbReference type="InterPro" id="IPR001263">
    <property type="entry name" value="PI3K_accessory_dom"/>
</dbReference>
<dbReference type="AlphaFoldDB" id="A0A7F5REA9"/>
<evidence type="ECO:0000259" key="3">
    <source>
        <dbReference type="PROSITE" id="PS51547"/>
    </source>
</evidence>
<dbReference type="Gene3D" id="2.60.40.150">
    <property type="entry name" value="C2 domain"/>
    <property type="match status" value="1"/>
</dbReference>
<dbReference type="CDD" id="cd04012">
    <property type="entry name" value="C2A_PI3K_class_II"/>
    <property type="match status" value="1"/>
</dbReference>
<organism evidence="4 5">
    <name type="scientific">Agrilus planipennis</name>
    <name type="common">Emerald ash borer</name>
    <name type="synonym">Agrilus marcopoli</name>
    <dbReference type="NCBI Taxonomy" id="224129"/>
    <lineage>
        <taxon>Eukaryota</taxon>
        <taxon>Metazoa</taxon>
        <taxon>Ecdysozoa</taxon>
        <taxon>Arthropoda</taxon>
        <taxon>Hexapoda</taxon>
        <taxon>Insecta</taxon>
        <taxon>Pterygota</taxon>
        <taxon>Neoptera</taxon>
        <taxon>Endopterygota</taxon>
        <taxon>Coleoptera</taxon>
        <taxon>Polyphaga</taxon>
        <taxon>Elateriformia</taxon>
        <taxon>Buprestoidea</taxon>
        <taxon>Buprestidae</taxon>
        <taxon>Agrilinae</taxon>
        <taxon>Agrilus</taxon>
    </lineage>
</organism>
<dbReference type="InterPro" id="IPR016024">
    <property type="entry name" value="ARM-type_fold"/>
</dbReference>
<dbReference type="GO" id="GO:0005737">
    <property type="term" value="C:cytoplasm"/>
    <property type="evidence" value="ECO:0007669"/>
    <property type="project" value="TreeGrafter"/>
</dbReference>
<dbReference type="GO" id="GO:0035005">
    <property type="term" value="F:1-phosphatidylinositol-4-phosphate 3-kinase activity"/>
    <property type="evidence" value="ECO:0007669"/>
    <property type="project" value="TreeGrafter"/>
</dbReference>
<dbReference type="GO" id="GO:0005886">
    <property type="term" value="C:plasma membrane"/>
    <property type="evidence" value="ECO:0007669"/>
    <property type="project" value="TreeGrafter"/>
</dbReference>